<gene>
    <name evidence="3" type="ORF">JF922_13555</name>
</gene>
<comment type="caution">
    <text evidence="3">The sequence shown here is derived from an EMBL/GenBank/DDBJ whole genome shotgun (WGS) entry which is preliminary data.</text>
</comment>
<dbReference type="Gene3D" id="3.90.180.10">
    <property type="entry name" value="Medium-chain alcohol dehydrogenases, catalytic domain"/>
    <property type="match status" value="1"/>
</dbReference>
<feature type="region of interest" description="Disordered" evidence="1">
    <location>
        <begin position="306"/>
        <end position="329"/>
    </location>
</feature>
<keyword evidence="4" id="KW-1185">Reference proteome</keyword>
<feature type="domain" description="Enoyl reductase (ER)" evidence="2">
    <location>
        <begin position="10"/>
        <end position="322"/>
    </location>
</feature>
<dbReference type="InterPro" id="IPR011032">
    <property type="entry name" value="GroES-like_sf"/>
</dbReference>
<dbReference type="InterPro" id="IPR013149">
    <property type="entry name" value="ADH-like_C"/>
</dbReference>
<dbReference type="Gene3D" id="3.40.50.720">
    <property type="entry name" value="NAD(P)-binding Rossmann-like Domain"/>
    <property type="match status" value="1"/>
</dbReference>
<dbReference type="InterPro" id="IPR051397">
    <property type="entry name" value="Zn-ADH-like_protein"/>
</dbReference>
<dbReference type="InterPro" id="IPR013154">
    <property type="entry name" value="ADH-like_N"/>
</dbReference>
<dbReference type="SUPFAM" id="SSF50129">
    <property type="entry name" value="GroES-like"/>
    <property type="match status" value="1"/>
</dbReference>
<evidence type="ECO:0000313" key="4">
    <source>
        <dbReference type="Proteomes" id="UP000612893"/>
    </source>
</evidence>
<evidence type="ECO:0000259" key="2">
    <source>
        <dbReference type="SMART" id="SM00829"/>
    </source>
</evidence>
<dbReference type="PANTHER" id="PTHR43677:SF11">
    <property type="entry name" value="ZINC-CONTAINING ALCOHOL DEHYDROGENASE"/>
    <property type="match status" value="1"/>
</dbReference>
<dbReference type="Pfam" id="PF08240">
    <property type="entry name" value="ADH_N"/>
    <property type="match status" value="1"/>
</dbReference>
<accession>A0A934N816</accession>
<dbReference type="Proteomes" id="UP000612893">
    <property type="component" value="Unassembled WGS sequence"/>
</dbReference>
<dbReference type="GO" id="GO:0016491">
    <property type="term" value="F:oxidoreductase activity"/>
    <property type="evidence" value="ECO:0007669"/>
    <property type="project" value="InterPro"/>
</dbReference>
<evidence type="ECO:0000256" key="1">
    <source>
        <dbReference type="SAM" id="MobiDB-lite"/>
    </source>
</evidence>
<evidence type="ECO:0000313" key="3">
    <source>
        <dbReference type="EMBL" id="MBJ7599091.1"/>
    </source>
</evidence>
<dbReference type="SMART" id="SM00829">
    <property type="entry name" value="PKS_ER"/>
    <property type="match status" value="1"/>
</dbReference>
<dbReference type="AlphaFoldDB" id="A0A934N816"/>
<dbReference type="EMBL" id="JAEKNR010000139">
    <property type="protein sequence ID" value="MBJ7599091.1"/>
    <property type="molecule type" value="Genomic_DNA"/>
</dbReference>
<proteinExistence type="predicted"/>
<reference evidence="3" key="1">
    <citation type="submission" date="2020-10" db="EMBL/GenBank/DDBJ databases">
        <title>Ca. Dormibacterota MAGs.</title>
        <authorList>
            <person name="Montgomery K."/>
        </authorList>
    </citation>
    <scope>NUCLEOTIDE SEQUENCE [LARGE SCALE GENOMIC DNA]</scope>
    <source>
        <strain evidence="3">SC8812_S17_10</strain>
    </source>
</reference>
<dbReference type="InterPro" id="IPR020843">
    <property type="entry name" value="ER"/>
</dbReference>
<dbReference type="PANTHER" id="PTHR43677">
    <property type="entry name" value="SHORT-CHAIN DEHYDROGENASE/REDUCTASE"/>
    <property type="match status" value="1"/>
</dbReference>
<name>A0A934N816_9BACT</name>
<protein>
    <submittedName>
        <fullName evidence="3">Zinc-binding alcohol dehydrogenase family protein</fullName>
    </submittedName>
</protein>
<dbReference type="SUPFAM" id="SSF51735">
    <property type="entry name" value="NAD(P)-binding Rossmann-fold domains"/>
    <property type="match status" value="1"/>
</dbReference>
<dbReference type="InterPro" id="IPR036291">
    <property type="entry name" value="NAD(P)-bd_dom_sf"/>
</dbReference>
<organism evidence="3 4">
    <name type="scientific">Candidatus Nephthysia bennettiae</name>
    <dbReference type="NCBI Taxonomy" id="3127016"/>
    <lineage>
        <taxon>Bacteria</taxon>
        <taxon>Bacillati</taxon>
        <taxon>Candidatus Dormiibacterota</taxon>
        <taxon>Candidatus Dormibacteria</taxon>
        <taxon>Candidatus Dormibacterales</taxon>
        <taxon>Candidatus Dormibacteraceae</taxon>
        <taxon>Candidatus Nephthysia</taxon>
    </lineage>
</organism>
<dbReference type="Pfam" id="PF00107">
    <property type="entry name" value="ADH_zinc_N"/>
    <property type="match status" value="1"/>
</dbReference>
<dbReference type="RefSeq" id="WP_338202487.1">
    <property type="nucleotide sequence ID" value="NZ_JAEKNR010000139.1"/>
</dbReference>
<sequence>MKAAVIERHGEPPVLRDQDAPVASEGQVLVRVSAAPIVPLDLLCASGESYFGKPPLPYIPGVQGVGVVQRHDSDRPRGAVWFPTSAGMRPGDGSLAELCTVPALELVPLPPAVDPTLVAALGLSAVAAWMALFWRGGMEPGEQVLVLGAGGMVGQVALQAARLGGARRVVAACRSASSQGRAWRLGADAVVPLLDSDDVGSLAERLQEGCDGPVDLVLDPLFGVPAAAALRSLAPHGRLVNLGDSAGGTAPFDSSTLRSRSLRVLGYTNNELTRRQRSYALLAVVEHAAAGRIQVDYERVPLEEGPQAWSRQAQGSGRRQVLTMDGRRS</sequence>